<reference evidence="2" key="2">
    <citation type="journal article" date="2024" name="Plant">
        <title>Genomic evolution and insights into agronomic trait innovations of Sesamum species.</title>
        <authorList>
            <person name="Miao H."/>
            <person name="Wang L."/>
            <person name="Qu L."/>
            <person name="Liu H."/>
            <person name="Sun Y."/>
            <person name="Le M."/>
            <person name="Wang Q."/>
            <person name="Wei S."/>
            <person name="Zheng Y."/>
            <person name="Lin W."/>
            <person name="Duan Y."/>
            <person name="Cao H."/>
            <person name="Xiong S."/>
            <person name="Wang X."/>
            <person name="Wei L."/>
            <person name="Li C."/>
            <person name="Ma Q."/>
            <person name="Ju M."/>
            <person name="Zhao R."/>
            <person name="Li G."/>
            <person name="Mu C."/>
            <person name="Tian Q."/>
            <person name="Mei H."/>
            <person name="Zhang T."/>
            <person name="Gao T."/>
            <person name="Zhang H."/>
        </authorList>
    </citation>
    <scope>NUCLEOTIDE SEQUENCE</scope>
    <source>
        <strain evidence="2">3651</strain>
    </source>
</reference>
<keyword evidence="3" id="KW-1185">Reference proteome</keyword>
<dbReference type="EMBL" id="JACGWO010000002">
    <property type="protein sequence ID" value="KAK4435328.1"/>
    <property type="molecule type" value="Genomic_DNA"/>
</dbReference>
<gene>
    <name evidence="2" type="ORF">Salat_0696200</name>
</gene>
<feature type="transmembrane region" description="Helical" evidence="1">
    <location>
        <begin position="93"/>
        <end position="115"/>
    </location>
</feature>
<evidence type="ECO:0000256" key="1">
    <source>
        <dbReference type="SAM" id="Phobius"/>
    </source>
</evidence>
<proteinExistence type="predicted"/>
<keyword evidence="1" id="KW-0472">Membrane</keyword>
<reference evidence="2" key="1">
    <citation type="submission" date="2020-06" db="EMBL/GenBank/DDBJ databases">
        <authorList>
            <person name="Li T."/>
            <person name="Hu X."/>
            <person name="Zhang T."/>
            <person name="Song X."/>
            <person name="Zhang H."/>
            <person name="Dai N."/>
            <person name="Sheng W."/>
            <person name="Hou X."/>
            <person name="Wei L."/>
        </authorList>
    </citation>
    <scope>NUCLEOTIDE SEQUENCE</scope>
    <source>
        <strain evidence="2">3651</strain>
        <tissue evidence="2">Leaf</tissue>
    </source>
</reference>
<feature type="transmembrane region" description="Helical" evidence="1">
    <location>
        <begin position="270"/>
        <end position="286"/>
    </location>
</feature>
<feature type="transmembrane region" description="Helical" evidence="1">
    <location>
        <begin position="69"/>
        <end position="86"/>
    </location>
</feature>
<evidence type="ECO:0000313" key="2">
    <source>
        <dbReference type="EMBL" id="KAK4435328.1"/>
    </source>
</evidence>
<feature type="transmembrane region" description="Helical" evidence="1">
    <location>
        <begin position="219"/>
        <end position="237"/>
    </location>
</feature>
<protein>
    <submittedName>
        <fullName evidence="2">Uncharacterized protein</fullName>
    </submittedName>
</protein>
<name>A0AAE1YTC6_9LAMI</name>
<comment type="caution">
    <text evidence="2">The sequence shown here is derived from an EMBL/GenBank/DDBJ whole genome shotgun (WGS) entry which is preliminary data.</text>
</comment>
<keyword evidence="1" id="KW-1133">Transmembrane helix</keyword>
<feature type="transmembrane region" description="Helical" evidence="1">
    <location>
        <begin position="6"/>
        <end position="24"/>
    </location>
</feature>
<dbReference type="AlphaFoldDB" id="A0AAE1YTC6"/>
<dbReference type="Proteomes" id="UP001293254">
    <property type="component" value="Unassembled WGS sequence"/>
</dbReference>
<keyword evidence="1" id="KW-0812">Transmembrane</keyword>
<feature type="transmembrane region" description="Helical" evidence="1">
    <location>
        <begin position="244"/>
        <end position="264"/>
    </location>
</feature>
<organism evidence="2 3">
    <name type="scientific">Sesamum alatum</name>
    <dbReference type="NCBI Taxonomy" id="300844"/>
    <lineage>
        <taxon>Eukaryota</taxon>
        <taxon>Viridiplantae</taxon>
        <taxon>Streptophyta</taxon>
        <taxon>Embryophyta</taxon>
        <taxon>Tracheophyta</taxon>
        <taxon>Spermatophyta</taxon>
        <taxon>Magnoliopsida</taxon>
        <taxon>eudicotyledons</taxon>
        <taxon>Gunneridae</taxon>
        <taxon>Pentapetalae</taxon>
        <taxon>asterids</taxon>
        <taxon>lamiids</taxon>
        <taxon>Lamiales</taxon>
        <taxon>Pedaliaceae</taxon>
        <taxon>Sesamum</taxon>
    </lineage>
</organism>
<evidence type="ECO:0000313" key="3">
    <source>
        <dbReference type="Proteomes" id="UP001293254"/>
    </source>
</evidence>
<accession>A0AAE1YTC6</accession>
<sequence length="314" mass="35755">MEIPAWSYFLFWATVGVIFSRLGFNALDKTEPSNSVFPLILSFFKHSLAIHSGYSSIHTFLFSPPRQPINKWTLLYTVVMWIVIYYPGRSQFWYFWVFTLYNFGCFFLLMCIPLASTQEGPDYKTALIVHLAVGSSMVLVGDWKKFLPCAVSSIGLLISVSCLAMSENETFHKLLRLVARANNVVLRLKEKRSGKLTDFAIGMMGTILFQSFFRLTSFNHVVAFLYFAVAWLANLALVRPSDDLGIFSFLLSNVIVGCTVSQFGLRATTWLVYGGSLLLFGLRLKSRRWPWLIMVKKIKLLCCKVEVSTYVPCE</sequence>